<dbReference type="Proteomes" id="UP000006263">
    <property type="component" value="Unassembled WGS sequence"/>
</dbReference>
<evidence type="ECO:0000256" key="5">
    <source>
        <dbReference type="PROSITE-ProRule" id="PRU00278"/>
    </source>
</evidence>
<dbReference type="OrthoDB" id="9769613at2"/>
<reference evidence="7 8" key="1">
    <citation type="journal article" date="2017" name="Antonie Van Leeuwenhoek">
        <title>Rhizobium rhizosphaerae sp. nov., a novel species isolated from rice rhizosphere.</title>
        <authorList>
            <person name="Zhao J.J."/>
            <person name="Zhang J."/>
            <person name="Zhang R.J."/>
            <person name="Zhang C.W."/>
            <person name="Yin H.Q."/>
            <person name="Zhang X.X."/>
        </authorList>
    </citation>
    <scope>NUCLEOTIDE SEQUENCE [LARGE SCALE GENOMIC DNA]</scope>
    <source>
        <strain evidence="7 8">KMM 241</strain>
    </source>
</reference>
<dbReference type="PANTHER" id="PTHR47245">
    <property type="entry name" value="PEPTIDYLPROLYL ISOMERASE"/>
    <property type="match status" value="1"/>
</dbReference>
<evidence type="ECO:0000256" key="1">
    <source>
        <dbReference type="ARBA" id="ARBA00000971"/>
    </source>
</evidence>
<dbReference type="InterPro" id="IPR046357">
    <property type="entry name" value="PPIase_dom_sf"/>
</dbReference>
<evidence type="ECO:0000259" key="6">
    <source>
        <dbReference type="PROSITE" id="PS50198"/>
    </source>
</evidence>
<dbReference type="InterPro" id="IPR050245">
    <property type="entry name" value="PrsA_foldase"/>
</dbReference>
<evidence type="ECO:0000256" key="3">
    <source>
        <dbReference type="ARBA" id="ARBA00013194"/>
    </source>
</evidence>
<dbReference type="PROSITE" id="PS01096">
    <property type="entry name" value="PPIC_PPIASE_1"/>
    <property type="match status" value="1"/>
</dbReference>
<dbReference type="InterPro" id="IPR000297">
    <property type="entry name" value="PPIase_PpiC"/>
</dbReference>
<protein>
    <recommendedName>
        <fullName evidence="3">peptidylprolyl isomerase</fullName>
        <ecNumber evidence="3">5.2.1.8</ecNumber>
    </recommendedName>
</protein>
<accession>K6ZM05</accession>
<dbReference type="eggNOG" id="COG0760">
    <property type="taxonomic scope" value="Bacteria"/>
</dbReference>
<dbReference type="InterPro" id="IPR027304">
    <property type="entry name" value="Trigger_fact/SurA_dom_sf"/>
</dbReference>
<evidence type="ECO:0000256" key="4">
    <source>
        <dbReference type="ARBA" id="ARBA00023110"/>
    </source>
</evidence>
<sequence length="264" mass="29601">MSLTNTPEIVINGRKIEAAAIDTEIQYHPASSRREAMVKAAETLIIRELILQRAQELALLAPGEQPDNERESNLIDDLMDIEAKVPKATEEECKRYYEANPEKFVTSPLVEAKHILLLAEPKDLERRAECKTIAEQIIIQLEQNEQSFAQLALKYSACPSKETGGSLGQLSSGQTVAEFQRQVFASDEGLLARPIESRFGLHVVYIDRKVPGKALPYSMVEDKIKQFLNDKVHRKAIAQYIQHLIGEADIAGFSFNPENSPLMQ</sequence>
<keyword evidence="5 7" id="KW-0413">Isomerase</keyword>
<dbReference type="PROSITE" id="PS50198">
    <property type="entry name" value="PPIC_PPIASE_2"/>
    <property type="match status" value="1"/>
</dbReference>
<dbReference type="SUPFAM" id="SSF109998">
    <property type="entry name" value="Triger factor/SurA peptide-binding domain-like"/>
    <property type="match status" value="1"/>
</dbReference>
<proteinExistence type="inferred from homology"/>
<dbReference type="RefSeq" id="WP_006992541.1">
    <property type="nucleotide sequence ID" value="NZ_BAEP01000043.1"/>
</dbReference>
<dbReference type="GO" id="GO:0003755">
    <property type="term" value="F:peptidyl-prolyl cis-trans isomerase activity"/>
    <property type="evidence" value="ECO:0007669"/>
    <property type="project" value="UniProtKB-KW"/>
</dbReference>
<evidence type="ECO:0000313" key="7">
    <source>
        <dbReference type="EMBL" id="GAC24390.1"/>
    </source>
</evidence>
<evidence type="ECO:0000313" key="8">
    <source>
        <dbReference type="Proteomes" id="UP000006263"/>
    </source>
</evidence>
<organism evidence="7 8">
    <name type="scientific">Paraglaciecola mesophila KMM 241</name>
    <dbReference type="NCBI Taxonomy" id="1128912"/>
    <lineage>
        <taxon>Bacteria</taxon>
        <taxon>Pseudomonadati</taxon>
        <taxon>Pseudomonadota</taxon>
        <taxon>Gammaproteobacteria</taxon>
        <taxon>Alteromonadales</taxon>
        <taxon>Alteromonadaceae</taxon>
        <taxon>Paraglaciecola</taxon>
    </lineage>
</organism>
<dbReference type="EC" id="5.2.1.8" evidence="3"/>
<evidence type="ECO:0000256" key="2">
    <source>
        <dbReference type="ARBA" id="ARBA00007656"/>
    </source>
</evidence>
<comment type="similarity">
    <text evidence="2">Belongs to the PpiC/parvulin rotamase family.</text>
</comment>
<dbReference type="PANTHER" id="PTHR47245:SF2">
    <property type="entry name" value="PEPTIDYL-PROLYL CIS-TRANS ISOMERASE HP_0175-RELATED"/>
    <property type="match status" value="1"/>
</dbReference>
<comment type="catalytic activity">
    <reaction evidence="1">
        <text>[protein]-peptidylproline (omega=180) = [protein]-peptidylproline (omega=0)</text>
        <dbReference type="Rhea" id="RHEA:16237"/>
        <dbReference type="Rhea" id="RHEA-COMP:10747"/>
        <dbReference type="Rhea" id="RHEA-COMP:10748"/>
        <dbReference type="ChEBI" id="CHEBI:83833"/>
        <dbReference type="ChEBI" id="CHEBI:83834"/>
        <dbReference type="EC" id="5.2.1.8"/>
    </reaction>
</comment>
<name>K6ZM05_9ALTE</name>
<dbReference type="AlphaFoldDB" id="K6ZM05"/>
<gene>
    <name evidence="7" type="primary">ppiC</name>
    <name evidence="7" type="ORF">GMES_2094</name>
</gene>
<dbReference type="Pfam" id="PF00639">
    <property type="entry name" value="Rotamase"/>
    <property type="match status" value="1"/>
</dbReference>
<dbReference type="Gene3D" id="3.10.50.40">
    <property type="match status" value="1"/>
</dbReference>
<dbReference type="SUPFAM" id="SSF54534">
    <property type="entry name" value="FKBP-like"/>
    <property type="match status" value="1"/>
</dbReference>
<dbReference type="EMBL" id="BAEP01000043">
    <property type="protein sequence ID" value="GAC24390.1"/>
    <property type="molecule type" value="Genomic_DNA"/>
</dbReference>
<comment type="caution">
    <text evidence="7">The sequence shown here is derived from an EMBL/GenBank/DDBJ whole genome shotgun (WGS) entry which is preliminary data.</text>
</comment>
<keyword evidence="4 5" id="KW-0697">Rotamase</keyword>
<feature type="domain" description="PpiC" evidence="6">
    <location>
        <begin position="107"/>
        <end position="208"/>
    </location>
</feature>
<dbReference type="InterPro" id="IPR023058">
    <property type="entry name" value="PPIase_PpiC_CS"/>
</dbReference>